<keyword evidence="1" id="KW-1133">Transmembrane helix</keyword>
<keyword evidence="1" id="KW-0472">Membrane</keyword>
<evidence type="ECO:0000313" key="3">
    <source>
        <dbReference type="EMBL" id="MDT0681410.1"/>
    </source>
</evidence>
<dbReference type="PANTHER" id="PTHR42709">
    <property type="entry name" value="ALKALINE PHOSPHATASE LIKE PROTEIN"/>
    <property type="match status" value="1"/>
</dbReference>
<keyword evidence="1" id="KW-0812">Transmembrane</keyword>
<reference evidence="3 4" key="1">
    <citation type="submission" date="2023-09" db="EMBL/GenBank/DDBJ databases">
        <authorList>
            <person name="Rey-Velasco X."/>
        </authorList>
    </citation>
    <scope>NUCLEOTIDE SEQUENCE [LARGE SCALE GENOMIC DNA]</scope>
    <source>
        <strain evidence="3 4">F158</strain>
    </source>
</reference>
<comment type="caution">
    <text evidence="3">The sequence shown here is derived from an EMBL/GenBank/DDBJ whole genome shotgun (WGS) entry which is preliminary data.</text>
</comment>
<feature type="transmembrane region" description="Helical" evidence="1">
    <location>
        <begin position="43"/>
        <end position="64"/>
    </location>
</feature>
<organism evidence="3 4">
    <name type="scientific">Tropicimonas omnivorans</name>
    <dbReference type="NCBI Taxonomy" id="3075590"/>
    <lineage>
        <taxon>Bacteria</taxon>
        <taxon>Pseudomonadati</taxon>
        <taxon>Pseudomonadota</taxon>
        <taxon>Alphaproteobacteria</taxon>
        <taxon>Rhodobacterales</taxon>
        <taxon>Roseobacteraceae</taxon>
        <taxon>Tropicimonas</taxon>
    </lineage>
</organism>
<dbReference type="RefSeq" id="WP_311689066.1">
    <property type="nucleotide sequence ID" value="NZ_JAVRHL010000001.1"/>
</dbReference>
<feature type="transmembrane region" description="Helical" evidence="1">
    <location>
        <begin position="94"/>
        <end position="117"/>
    </location>
</feature>
<dbReference type="Pfam" id="PF09335">
    <property type="entry name" value="VTT_dom"/>
    <property type="match status" value="1"/>
</dbReference>
<dbReference type="Proteomes" id="UP001265259">
    <property type="component" value="Unassembled WGS sequence"/>
</dbReference>
<proteinExistence type="predicted"/>
<dbReference type="InterPro" id="IPR032816">
    <property type="entry name" value="VTT_dom"/>
</dbReference>
<accession>A0ABU3DCG8</accession>
<name>A0ABU3DCG8_9RHOB</name>
<feature type="domain" description="VTT" evidence="2">
    <location>
        <begin position="41"/>
        <end position="143"/>
    </location>
</feature>
<feature type="transmembrane region" description="Helical" evidence="1">
    <location>
        <begin position="123"/>
        <end position="143"/>
    </location>
</feature>
<sequence>MTTGHPLADLAILFLAAFGAATILPFQSEIVFAALQSAETAPLWVIVAVASVGNTLGSVVNYVMGLGIERLKGRRWFPASEAQLARAQDWYSRWGIWSLLLSWAPLGDAITVAAGIFRTRFGVFLLLVAIAKTGRYIVFAGLVDGAIRTFG</sequence>
<dbReference type="InterPro" id="IPR051311">
    <property type="entry name" value="DedA_domain"/>
</dbReference>
<keyword evidence="4" id="KW-1185">Reference proteome</keyword>
<evidence type="ECO:0000256" key="1">
    <source>
        <dbReference type="SAM" id="Phobius"/>
    </source>
</evidence>
<dbReference type="EMBL" id="JAVRHL010000001">
    <property type="protein sequence ID" value="MDT0681410.1"/>
    <property type="molecule type" value="Genomic_DNA"/>
</dbReference>
<dbReference type="PANTHER" id="PTHR42709:SF4">
    <property type="entry name" value="INNER MEMBRANE PROTEIN YQAA"/>
    <property type="match status" value="1"/>
</dbReference>
<evidence type="ECO:0000259" key="2">
    <source>
        <dbReference type="Pfam" id="PF09335"/>
    </source>
</evidence>
<protein>
    <submittedName>
        <fullName evidence="3">YqaA family protein</fullName>
    </submittedName>
</protein>
<evidence type="ECO:0000313" key="4">
    <source>
        <dbReference type="Proteomes" id="UP001265259"/>
    </source>
</evidence>
<gene>
    <name evidence="3" type="ORF">RM543_01840</name>
</gene>